<comment type="caution">
    <text evidence="8">The sequence shown here is derived from an EMBL/GenBank/DDBJ whole genome shotgun (WGS) entry which is preliminary data.</text>
</comment>
<dbReference type="PANTHER" id="PTHR10265:SF45">
    <property type="entry name" value="DACAPO"/>
    <property type="match status" value="1"/>
</dbReference>
<comment type="similarity">
    <text evidence="2">Belongs to the CDI family.</text>
</comment>
<dbReference type="GO" id="GO:0004861">
    <property type="term" value="F:cyclin-dependent protein serine/threonine kinase inhibitor activity"/>
    <property type="evidence" value="ECO:0007669"/>
    <property type="project" value="InterPro"/>
</dbReference>
<feature type="region of interest" description="Disordered" evidence="6">
    <location>
        <begin position="28"/>
        <end position="55"/>
    </location>
</feature>
<dbReference type="Pfam" id="PF02234">
    <property type="entry name" value="CDI"/>
    <property type="match status" value="1"/>
</dbReference>
<sequence length="307" mass="34919">MNAAKLTTQRVSRINTLLNKMLSNAERSESCSSRSDSIDRIAQSTPRGDTAATAPVNPKLKRNLFGVSLNHDQLKQDLNSMWKEQIEVQKVKWNFDFEALKPIDSSSDRFKWTKCQVGEITSSKYASTLLTDGDHVIVDKENVNSNRCSDMPQFYKQQRCFKLIDNITPVVVKEDSELIKPKAVKSTKATKSLGLSQIITFSENRKDTLRSANTGNKVVKSSNSAFSAKKEDKKSDNMKQQSLLDMFKQRKRRIQTTSTPKPVASKDVNKDAKDKTVVLNLVYCKNWIIQLLSITLLVDRYDILWQF</sequence>
<accession>A0A3M7SWG6</accession>
<evidence type="ECO:0000256" key="4">
    <source>
        <dbReference type="ARBA" id="ARBA00023242"/>
    </source>
</evidence>
<dbReference type="EMBL" id="REGN01000667">
    <property type="protein sequence ID" value="RNA40171.1"/>
    <property type="molecule type" value="Genomic_DNA"/>
</dbReference>
<evidence type="ECO:0000256" key="5">
    <source>
        <dbReference type="ARBA" id="ARBA00023306"/>
    </source>
</evidence>
<feature type="compositionally biased region" description="Basic and acidic residues" evidence="6">
    <location>
        <begin position="228"/>
        <end position="237"/>
    </location>
</feature>
<evidence type="ECO:0000313" key="8">
    <source>
        <dbReference type="EMBL" id="RNA40171.1"/>
    </source>
</evidence>
<keyword evidence="9" id="KW-1185">Reference proteome</keyword>
<dbReference type="InterPro" id="IPR044898">
    <property type="entry name" value="CDI_dom_sf"/>
</dbReference>
<evidence type="ECO:0000256" key="3">
    <source>
        <dbReference type="ARBA" id="ARBA00023013"/>
    </source>
</evidence>
<dbReference type="Gene3D" id="4.10.365.10">
    <property type="entry name" value="p27"/>
    <property type="match status" value="1"/>
</dbReference>
<dbReference type="GO" id="GO:0051726">
    <property type="term" value="P:regulation of cell cycle"/>
    <property type="evidence" value="ECO:0007669"/>
    <property type="project" value="InterPro"/>
</dbReference>
<gene>
    <name evidence="8" type="ORF">BpHYR1_013806</name>
</gene>
<dbReference type="Proteomes" id="UP000276133">
    <property type="component" value="Unassembled WGS sequence"/>
</dbReference>
<organism evidence="8 9">
    <name type="scientific">Brachionus plicatilis</name>
    <name type="common">Marine rotifer</name>
    <name type="synonym">Brachionus muelleri</name>
    <dbReference type="NCBI Taxonomy" id="10195"/>
    <lineage>
        <taxon>Eukaryota</taxon>
        <taxon>Metazoa</taxon>
        <taxon>Spiralia</taxon>
        <taxon>Gnathifera</taxon>
        <taxon>Rotifera</taxon>
        <taxon>Eurotatoria</taxon>
        <taxon>Monogononta</taxon>
        <taxon>Pseudotrocha</taxon>
        <taxon>Ploima</taxon>
        <taxon>Brachionidae</taxon>
        <taxon>Brachionus</taxon>
    </lineage>
</organism>
<keyword evidence="4" id="KW-0539">Nucleus</keyword>
<keyword evidence="5" id="KW-0131">Cell cycle</keyword>
<dbReference type="GO" id="GO:0005634">
    <property type="term" value="C:nucleus"/>
    <property type="evidence" value="ECO:0007669"/>
    <property type="project" value="UniProtKB-SubCell"/>
</dbReference>
<dbReference type="InterPro" id="IPR003175">
    <property type="entry name" value="CDI_dom"/>
</dbReference>
<proteinExistence type="inferred from homology"/>
<evidence type="ECO:0000259" key="7">
    <source>
        <dbReference type="Pfam" id="PF02234"/>
    </source>
</evidence>
<comment type="subcellular location">
    <subcellularLocation>
        <location evidence="1">Nucleus</location>
    </subcellularLocation>
</comment>
<evidence type="ECO:0000256" key="6">
    <source>
        <dbReference type="SAM" id="MobiDB-lite"/>
    </source>
</evidence>
<feature type="region of interest" description="Disordered" evidence="6">
    <location>
        <begin position="220"/>
        <end position="240"/>
    </location>
</feature>
<dbReference type="AlphaFoldDB" id="A0A3M7SWG6"/>
<keyword evidence="3" id="KW-0649">Protein kinase inhibitor</keyword>
<dbReference type="PANTHER" id="PTHR10265">
    <property type="entry name" value="CYCLIN-DEPENDENT KINASE INHIBITOR 1"/>
    <property type="match status" value="1"/>
</dbReference>
<evidence type="ECO:0000313" key="9">
    <source>
        <dbReference type="Proteomes" id="UP000276133"/>
    </source>
</evidence>
<reference evidence="8 9" key="1">
    <citation type="journal article" date="2018" name="Sci. Rep.">
        <title>Genomic signatures of local adaptation to the degree of environmental predictability in rotifers.</title>
        <authorList>
            <person name="Franch-Gras L."/>
            <person name="Hahn C."/>
            <person name="Garcia-Roger E.M."/>
            <person name="Carmona M.J."/>
            <person name="Serra M."/>
            <person name="Gomez A."/>
        </authorList>
    </citation>
    <scope>NUCLEOTIDE SEQUENCE [LARGE SCALE GENOMIC DNA]</scope>
    <source>
        <strain evidence="8">HYR1</strain>
    </source>
</reference>
<evidence type="ECO:0000256" key="1">
    <source>
        <dbReference type="ARBA" id="ARBA00004123"/>
    </source>
</evidence>
<feature type="compositionally biased region" description="Low complexity" evidence="6">
    <location>
        <begin position="30"/>
        <end position="44"/>
    </location>
</feature>
<protein>
    <submittedName>
        <fullName evidence="8">Cyclin-dependent kinase inhibitor 1 isoform X2</fullName>
    </submittedName>
</protein>
<evidence type="ECO:0000256" key="2">
    <source>
        <dbReference type="ARBA" id="ARBA00006726"/>
    </source>
</evidence>
<name>A0A3M7SWG6_BRAPC</name>
<dbReference type="OrthoDB" id="9940972at2759"/>
<feature type="domain" description="Cyclin-dependent kinase inhibitor" evidence="7">
    <location>
        <begin position="63"/>
        <end position="114"/>
    </location>
</feature>